<feature type="domain" description="ABC transporter" evidence="10">
    <location>
        <begin position="746"/>
        <end position="978"/>
    </location>
</feature>
<evidence type="ECO:0000259" key="10">
    <source>
        <dbReference type="PROSITE" id="PS50893"/>
    </source>
</evidence>
<feature type="transmembrane region" description="Helical" evidence="9">
    <location>
        <begin position="549"/>
        <end position="566"/>
    </location>
</feature>
<dbReference type="SUPFAM" id="SSF52540">
    <property type="entry name" value="P-loop containing nucleoside triphosphate hydrolases"/>
    <property type="match status" value="1"/>
</dbReference>
<dbReference type="Pfam" id="PF00005">
    <property type="entry name" value="ABC_tran"/>
    <property type="match status" value="1"/>
</dbReference>
<dbReference type="InterPro" id="IPR011527">
    <property type="entry name" value="ABC1_TM_dom"/>
</dbReference>
<name>A0A4R8M5U3_9BACT</name>
<evidence type="ECO:0000256" key="7">
    <source>
        <dbReference type="ARBA" id="ARBA00022989"/>
    </source>
</evidence>
<accession>A0A4R8M5U3</accession>
<feature type="transmembrane region" description="Helical" evidence="9">
    <location>
        <begin position="686"/>
        <end position="706"/>
    </location>
</feature>
<dbReference type="GO" id="GO:0140359">
    <property type="term" value="F:ABC-type transporter activity"/>
    <property type="evidence" value="ECO:0007669"/>
    <property type="project" value="InterPro"/>
</dbReference>
<dbReference type="Pfam" id="PF00664">
    <property type="entry name" value="ABC_membrane"/>
    <property type="match status" value="1"/>
</dbReference>
<dbReference type="RefSeq" id="WP_133957651.1">
    <property type="nucleotide sequence ID" value="NZ_SORI01000009.1"/>
</dbReference>
<dbReference type="OrthoDB" id="9762778at2"/>
<dbReference type="NCBIfam" id="TIGR03797">
    <property type="entry name" value="NHLM_micro_ABC2"/>
    <property type="match status" value="1"/>
</dbReference>
<keyword evidence="4 9" id="KW-0812">Transmembrane</keyword>
<dbReference type="PROSITE" id="PS50929">
    <property type="entry name" value="ABC_TM1F"/>
    <property type="match status" value="1"/>
</dbReference>
<feature type="domain" description="ABC transmembrane type-1" evidence="11">
    <location>
        <begin position="433"/>
        <end position="714"/>
    </location>
</feature>
<keyword evidence="8 9" id="KW-0472">Membrane</keyword>
<dbReference type="InterPro" id="IPR017871">
    <property type="entry name" value="ABC_transporter-like_CS"/>
</dbReference>
<dbReference type="PROSITE" id="PS00211">
    <property type="entry name" value="ABC_TRANSPORTER_1"/>
    <property type="match status" value="1"/>
</dbReference>
<dbReference type="SMART" id="SM00382">
    <property type="entry name" value="AAA"/>
    <property type="match status" value="1"/>
</dbReference>
<protein>
    <submittedName>
        <fullName evidence="12">ATP-binding cassette subfamily C protein</fullName>
    </submittedName>
</protein>
<keyword evidence="3" id="KW-1003">Cell membrane</keyword>
<evidence type="ECO:0000256" key="3">
    <source>
        <dbReference type="ARBA" id="ARBA00022475"/>
    </source>
</evidence>
<proteinExistence type="predicted"/>
<evidence type="ECO:0000313" key="12">
    <source>
        <dbReference type="EMBL" id="TDY60188.1"/>
    </source>
</evidence>
<evidence type="ECO:0000256" key="4">
    <source>
        <dbReference type="ARBA" id="ARBA00022692"/>
    </source>
</evidence>
<dbReference type="Gene3D" id="3.40.50.300">
    <property type="entry name" value="P-loop containing nucleotide triphosphate hydrolases"/>
    <property type="match status" value="1"/>
</dbReference>
<feature type="transmembrane region" description="Helical" evidence="9">
    <location>
        <begin position="468"/>
        <end position="488"/>
    </location>
</feature>
<dbReference type="EMBL" id="SORI01000009">
    <property type="protein sequence ID" value="TDY60188.1"/>
    <property type="molecule type" value="Genomic_DNA"/>
</dbReference>
<evidence type="ECO:0000256" key="5">
    <source>
        <dbReference type="ARBA" id="ARBA00022741"/>
    </source>
</evidence>
<comment type="caution">
    <text evidence="12">The sequence shown here is derived from an EMBL/GenBank/DDBJ whole genome shotgun (WGS) entry which is preliminary data.</text>
</comment>
<evidence type="ECO:0000256" key="1">
    <source>
        <dbReference type="ARBA" id="ARBA00004651"/>
    </source>
</evidence>
<dbReference type="GO" id="GO:0005886">
    <property type="term" value="C:plasma membrane"/>
    <property type="evidence" value="ECO:0007669"/>
    <property type="project" value="UniProtKB-SubCell"/>
</dbReference>
<evidence type="ECO:0000256" key="6">
    <source>
        <dbReference type="ARBA" id="ARBA00022840"/>
    </source>
</evidence>
<dbReference type="InterPro" id="IPR036640">
    <property type="entry name" value="ABC1_TM_sf"/>
</dbReference>
<dbReference type="PANTHER" id="PTHR24221">
    <property type="entry name" value="ATP-BINDING CASSETTE SUB-FAMILY B"/>
    <property type="match status" value="1"/>
</dbReference>
<dbReference type="InterPro" id="IPR027417">
    <property type="entry name" value="P-loop_NTPase"/>
</dbReference>
<sequence length="981" mass="105807">MPTAGGHGGLFRFLPRNASDRQGRMNPMFEELALHGTELEITGKTPFFLDDPETVWCVLAGQVDVYVTARDGALQTGGRDYLFTMEAGEALFGVERGFFGDTMGLLAGGIPGTKVLRIARSKLLEGTEGQGIAFTASLVDKFLEGLGRGIVKDIVPLPKVRQKIGGERGALEANKPAGTDELLWGEIVEGRALFVGTEDLSPGGTPFALPPNCWIVPLESCTVHGRSTEDLIRGGEFPSVFDAFCEMVFSSLAMNARLRAADDLGALRQMQMSSRRAISTALSTLASALSGKLREDGAARREDSPLRRAFSTVAGYLGRKIAPGGEGGGDESLRDLAQASNLKYRTVTLAGPWWLSDGAPLIAYRDGTPVALLPTSRGYRIADDDGERAVDEAIAGTLAPGAVQIYRPLPGSPLGGMDLLRFGLEGTKKDLGFVFVVSVALALLGLVSPEVNRQIFGEVIPHAERGRMLQLFAILVSVAVSSGLLHYANGIAFLRSETVLDHDVATGLWDRILRLPVGFFRKTTSGDLANRALGLFALRETASRTVKTFLVQSVFLVFFLGQSFWYDWKLALAGLGCLLVPAVLMVAVNLVQLRFQRRMTGLQNRLLALTFQIMTGISKIRVAGAEERSFARWAELFGAQRMLGTKARKLEVFLNTVLALFPLSVAIAVLYALVRWSAADGIYNTGQFMAFWSAFGALQAAFFQIVSSFTATMNMLPLVENLAPILRAEPEAGDLKTDPGEISGKIDLEQVVFRYLKDGPPVLKGLDLHIEPGEFVAIVGPSGAGKSTLIRLLLGFDQPESGGVFYDSRDITELDLGKLRRQIGVVLQGGGLLSGDIASNIRCSRSLSVEQIDEALRMAGMEEDIAAMPMGIHTVITDGANTVSGGQKQRLLVARAIAGKPRVLIFDEATSALDNRTQAMISRSLEGIQATRIVVAHRLSTIIGADRICVLEDGRLVEEGKYGELMAKNGLFAELVRRQTV</sequence>
<dbReference type="AlphaFoldDB" id="A0A4R8M5U3"/>
<dbReference type="InterPro" id="IPR003593">
    <property type="entry name" value="AAA+_ATPase"/>
</dbReference>
<dbReference type="SUPFAM" id="SSF90123">
    <property type="entry name" value="ABC transporter transmembrane region"/>
    <property type="match status" value="1"/>
</dbReference>
<dbReference type="FunFam" id="3.40.50.300:FF:000299">
    <property type="entry name" value="ABC transporter ATP-binding protein/permease"/>
    <property type="match status" value="1"/>
</dbReference>
<feature type="transmembrane region" description="Helical" evidence="9">
    <location>
        <begin position="652"/>
        <end position="674"/>
    </location>
</feature>
<dbReference type="Gene3D" id="1.20.1560.10">
    <property type="entry name" value="ABC transporter type 1, transmembrane domain"/>
    <property type="match status" value="1"/>
</dbReference>
<evidence type="ECO:0000259" key="11">
    <source>
        <dbReference type="PROSITE" id="PS50929"/>
    </source>
</evidence>
<evidence type="ECO:0000256" key="8">
    <source>
        <dbReference type="ARBA" id="ARBA00023136"/>
    </source>
</evidence>
<keyword evidence="5" id="KW-0547">Nucleotide-binding</keyword>
<reference evidence="12 13" key="1">
    <citation type="submission" date="2019-03" db="EMBL/GenBank/DDBJ databases">
        <title>Genomic Encyclopedia of Type Strains, Phase IV (KMG-IV): sequencing the most valuable type-strain genomes for metagenomic binning, comparative biology and taxonomic classification.</title>
        <authorList>
            <person name="Goeker M."/>
        </authorList>
    </citation>
    <scope>NUCLEOTIDE SEQUENCE [LARGE SCALE GENOMIC DNA]</scope>
    <source>
        <strain evidence="12 13">DSM 25964</strain>
    </source>
</reference>
<dbReference type="PROSITE" id="PS50893">
    <property type="entry name" value="ABC_TRANSPORTER_2"/>
    <property type="match status" value="1"/>
</dbReference>
<keyword evidence="6 12" id="KW-0067">ATP-binding</keyword>
<dbReference type="GO" id="GO:0034040">
    <property type="term" value="F:ATPase-coupled lipid transmembrane transporter activity"/>
    <property type="evidence" value="ECO:0007669"/>
    <property type="project" value="TreeGrafter"/>
</dbReference>
<evidence type="ECO:0000256" key="2">
    <source>
        <dbReference type="ARBA" id="ARBA00022448"/>
    </source>
</evidence>
<dbReference type="InterPro" id="IPR022515">
    <property type="entry name" value="NHPM_micro_ABC2"/>
</dbReference>
<dbReference type="InterPro" id="IPR039421">
    <property type="entry name" value="Type_1_exporter"/>
</dbReference>
<dbReference type="GO" id="GO:0005524">
    <property type="term" value="F:ATP binding"/>
    <property type="evidence" value="ECO:0007669"/>
    <property type="project" value="UniProtKB-KW"/>
</dbReference>
<dbReference type="Proteomes" id="UP000295066">
    <property type="component" value="Unassembled WGS sequence"/>
</dbReference>
<dbReference type="GO" id="GO:0016887">
    <property type="term" value="F:ATP hydrolysis activity"/>
    <property type="evidence" value="ECO:0007669"/>
    <property type="project" value="InterPro"/>
</dbReference>
<evidence type="ECO:0000256" key="9">
    <source>
        <dbReference type="SAM" id="Phobius"/>
    </source>
</evidence>
<keyword evidence="7 9" id="KW-1133">Transmembrane helix</keyword>
<comment type="subcellular location">
    <subcellularLocation>
        <location evidence="1">Cell membrane</location>
        <topology evidence="1">Multi-pass membrane protein</topology>
    </subcellularLocation>
</comment>
<evidence type="ECO:0000313" key="13">
    <source>
        <dbReference type="Proteomes" id="UP000295066"/>
    </source>
</evidence>
<keyword evidence="13" id="KW-1185">Reference proteome</keyword>
<dbReference type="PANTHER" id="PTHR24221:SF654">
    <property type="entry name" value="ATP-BINDING CASSETTE SUB-FAMILY B MEMBER 6"/>
    <property type="match status" value="1"/>
</dbReference>
<keyword evidence="2" id="KW-0813">Transport</keyword>
<dbReference type="InterPro" id="IPR003439">
    <property type="entry name" value="ABC_transporter-like_ATP-bd"/>
</dbReference>
<gene>
    <name evidence="12" type="ORF">C8D99_10944</name>
</gene>
<organism evidence="12 13">
    <name type="scientific">Aminivibrio pyruvatiphilus</name>
    <dbReference type="NCBI Taxonomy" id="1005740"/>
    <lineage>
        <taxon>Bacteria</taxon>
        <taxon>Thermotogati</taxon>
        <taxon>Synergistota</taxon>
        <taxon>Synergistia</taxon>
        <taxon>Synergistales</taxon>
        <taxon>Aminobacteriaceae</taxon>
        <taxon>Aminivibrio</taxon>
    </lineage>
</organism>
<feature type="transmembrane region" description="Helical" evidence="9">
    <location>
        <begin position="572"/>
        <end position="591"/>
    </location>
</feature>